<dbReference type="PROSITE" id="PS50865">
    <property type="entry name" value="ZF_MYND_2"/>
    <property type="match status" value="1"/>
</dbReference>
<dbReference type="InterPro" id="IPR002893">
    <property type="entry name" value="Znf_MYND"/>
</dbReference>
<keyword evidence="7" id="KW-1185">Reference proteome</keyword>
<dbReference type="AlphaFoldDB" id="A0AAD7MNI4"/>
<keyword evidence="1" id="KW-0479">Metal-binding</keyword>
<keyword evidence="2 4" id="KW-0863">Zinc-finger</keyword>
<dbReference type="Pfam" id="PF01753">
    <property type="entry name" value="zf-MYND"/>
    <property type="match status" value="1"/>
</dbReference>
<dbReference type="Proteomes" id="UP001215280">
    <property type="component" value="Unassembled WGS sequence"/>
</dbReference>
<dbReference type="EMBL" id="JARJLG010000233">
    <property type="protein sequence ID" value="KAJ7724946.1"/>
    <property type="molecule type" value="Genomic_DNA"/>
</dbReference>
<keyword evidence="3" id="KW-0862">Zinc</keyword>
<name>A0AAD7MNI4_9AGAR</name>
<dbReference type="Gene3D" id="6.10.140.2220">
    <property type="match status" value="1"/>
</dbReference>
<proteinExistence type="predicted"/>
<accession>A0AAD7MNI4</accession>
<dbReference type="GO" id="GO:0008270">
    <property type="term" value="F:zinc ion binding"/>
    <property type="evidence" value="ECO:0007669"/>
    <property type="project" value="UniProtKB-KW"/>
</dbReference>
<evidence type="ECO:0000259" key="5">
    <source>
        <dbReference type="PROSITE" id="PS50865"/>
    </source>
</evidence>
<evidence type="ECO:0000256" key="2">
    <source>
        <dbReference type="ARBA" id="ARBA00022771"/>
    </source>
</evidence>
<reference evidence="6" key="1">
    <citation type="submission" date="2023-03" db="EMBL/GenBank/DDBJ databases">
        <title>Massive genome expansion in bonnet fungi (Mycena s.s.) driven by repeated elements and novel gene families across ecological guilds.</title>
        <authorList>
            <consortium name="Lawrence Berkeley National Laboratory"/>
            <person name="Harder C.B."/>
            <person name="Miyauchi S."/>
            <person name="Viragh M."/>
            <person name="Kuo A."/>
            <person name="Thoen E."/>
            <person name="Andreopoulos B."/>
            <person name="Lu D."/>
            <person name="Skrede I."/>
            <person name="Drula E."/>
            <person name="Henrissat B."/>
            <person name="Morin E."/>
            <person name="Kohler A."/>
            <person name="Barry K."/>
            <person name="LaButti K."/>
            <person name="Morin E."/>
            <person name="Salamov A."/>
            <person name="Lipzen A."/>
            <person name="Mereny Z."/>
            <person name="Hegedus B."/>
            <person name="Baldrian P."/>
            <person name="Stursova M."/>
            <person name="Weitz H."/>
            <person name="Taylor A."/>
            <person name="Grigoriev I.V."/>
            <person name="Nagy L.G."/>
            <person name="Martin F."/>
            <person name="Kauserud H."/>
        </authorList>
    </citation>
    <scope>NUCLEOTIDE SEQUENCE</scope>
    <source>
        <strain evidence="6">CBHHK188m</strain>
    </source>
</reference>
<protein>
    <recommendedName>
        <fullName evidence="5">MYND-type domain-containing protein</fullName>
    </recommendedName>
</protein>
<sequence>MQMQERVVRLKNEIICSNVTCRKSKPKAGLSCCSRCLVSFYCSKPCQVYDWKHGGHKESCVNPYSGQSILHL</sequence>
<dbReference type="SUPFAM" id="SSF144232">
    <property type="entry name" value="HIT/MYND zinc finger-like"/>
    <property type="match status" value="1"/>
</dbReference>
<feature type="domain" description="MYND-type" evidence="5">
    <location>
        <begin position="18"/>
        <end position="60"/>
    </location>
</feature>
<evidence type="ECO:0000313" key="6">
    <source>
        <dbReference type="EMBL" id="KAJ7724946.1"/>
    </source>
</evidence>
<comment type="caution">
    <text evidence="6">The sequence shown here is derived from an EMBL/GenBank/DDBJ whole genome shotgun (WGS) entry which is preliminary data.</text>
</comment>
<gene>
    <name evidence="6" type="ORF">DFH07DRAFT_854473</name>
</gene>
<evidence type="ECO:0000313" key="7">
    <source>
        <dbReference type="Proteomes" id="UP001215280"/>
    </source>
</evidence>
<evidence type="ECO:0000256" key="4">
    <source>
        <dbReference type="PROSITE-ProRule" id="PRU00134"/>
    </source>
</evidence>
<organism evidence="6 7">
    <name type="scientific">Mycena maculata</name>
    <dbReference type="NCBI Taxonomy" id="230809"/>
    <lineage>
        <taxon>Eukaryota</taxon>
        <taxon>Fungi</taxon>
        <taxon>Dikarya</taxon>
        <taxon>Basidiomycota</taxon>
        <taxon>Agaricomycotina</taxon>
        <taxon>Agaricomycetes</taxon>
        <taxon>Agaricomycetidae</taxon>
        <taxon>Agaricales</taxon>
        <taxon>Marasmiineae</taxon>
        <taxon>Mycenaceae</taxon>
        <taxon>Mycena</taxon>
    </lineage>
</organism>
<evidence type="ECO:0000256" key="1">
    <source>
        <dbReference type="ARBA" id="ARBA00022723"/>
    </source>
</evidence>
<evidence type="ECO:0000256" key="3">
    <source>
        <dbReference type="ARBA" id="ARBA00022833"/>
    </source>
</evidence>